<comment type="caution">
    <text evidence="1">The sequence shown here is derived from an EMBL/GenBank/DDBJ whole genome shotgun (WGS) entry which is preliminary data.</text>
</comment>
<organism evidence="1 2">
    <name type="scientific">Sphingobacterium cellulitidis</name>
    <dbReference type="NCBI Taxonomy" id="1768011"/>
    <lineage>
        <taxon>Bacteria</taxon>
        <taxon>Pseudomonadati</taxon>
        <taxon>Bacteroidota</taxon>
        <taxon>Sphingobacteriia</taxon>
        <taxon>Sphingobacteriales</taxon>
        <taxon>Sphingobacteriaceae</taxon>
        <taxon>Sphingobacterium</taxon>
    </lineage>
</organism>
<name>A0A8H9KUT3_9SPHI</name>
<evidence type="ECO:0000313" key="1">
    <source>
        <dbReference type="EMBL" id="GGE14158.1"/>
    </source>
</evidence>
<gene>
    <name evidence="1" type="ORF">GCM10011516_09930</name>
</gene>
<dbReference type="Proteomes" id="UP000614460">
    <property type="component" value="Unassembled WGS sequence"/>
</dbReference>
<keyword evidence="2" id="KW-1185">Reference proteome</keyword>
<proteinExistence type="predicted"/>
<dbReference type="EMBL" id="BMKM01000002">
    <property type="protein sequence ID" value="GGE14158.1"/>
    <property type="molecule type" value="Genomic_DNA"/>
</dbReference>
<reference evidence="1" key="2">
    <citation type="submission" date="2020-09" db="EMBL/GenBank/DDBJ databases">
        <authorList>
            <person name="Sun Q."/>
            <person name="Zhou Y."/>
        </authorList>
    </citation>
    <scope>NUCLEOTIDE SEQUENCE</scope>
    <source>
        <strain evidence="1">CGMCC 1.15966</strain>
    </source>
</reference>
<accession>A0A8H9KUT3</accession>
<evidence type="ECO:0000313" key="2">
    <source>
        <dbReference type="Proteomes" id="UP000614460"/>
    </source>
</evidence>
<protein>
    <submittedName>
        <fullName evidence="1">Uncharacterized protein</fullName>
    </submittedName>
</protein>
<dbReference type="RefSeq" id="WP_182498752.1">
    <property type="nucleotide sequence ID" value="NZ_BMKM01000002.1"/>
</dbReference>
<reference evidence="1" key="1">
    <citation type="journal article" date="2014" name="Int. J. Syst. Evol. Microbiol.">
        <title>Complete genome sequence of Corynebacterium casei LMG S-19264T (=DSM 44701T), isolated from a smear-ripened cheese.</title>
        <authorList>
            <consortium name="US DOE Joint Genome Institute (JGI-PGF)"/>
            <person name="Walter F."/>
            <person name="Albersmeier A."/>
            <person name="Kalinowski J."/>
            <person name="Ruckert C."/>
        </authorList>
    </citation>
    <scope>NUCLEOTIDE SEQUENCE</scope>
    <source>
        <strain evidence="1">CGMCC 1.15966</strain>
    </source>
</reference>
<sequence>MISFFANESYSQGQKFVFAEGFGAGMLLSANYDMRFQAGSREGMGLRAGVGSGILLGFWDATLNFPVGINYVKGKNKSAFIMGVNLTTSILSDGFAGEAGVKAIPSLEIGYRFRPITKGLAFQVTYNPTYLPGDEFYPLYGGIGIGYAW</sequence>
<dbReference type="AlphaFoldDB" id="A0A8H9KUT3"/>